<dbReference type="PRINTS" id="PR00120">
    <property type="entry name" value="HATPASE"/>
</dbReference>
<dbReference type="GO" id="GO:0046872">
    <property type="term" value="F:metal ion binding"/>
    <property type="evidence" value="ECO:0007669"/>
    <property type="project" value="UniProtKB-KW"/>
</dbReference>
<keyword evidence="4" id="KW-1278">Translocase</keyword>
<organism evidence="8 9">
    <name type="scientific">Geodia barretti</name>
    <name type="common">Barrett's horny sponge</name>
    <dbReference type="NCBI Taxonomy" id="519541"/>
    <lineage>
        <taxon>Eukaryota</taxon>
        <taxon>Metazoa</taxon>
        <taxon>Porifera</taxon>
        <taxon>Demospongiae</taxon>
        <taxon>Heteroscleromorpha</taxon>
        <taxon>Tetractinellida</taxon>
        <taxon>Astrophorina</taxon>
        <taxon>Geodiidae</taxon>
        <taxon>Geodia</taxon>
    </lineage>
</organism>
<dbReference type="FunFam" id="3.40.50.1000:FF:000031">
    <property type="entry name" value="Probable copper-transporting ATPase HMA5"/>
    <property type="match status" value="1"/>
</dbReference>
<dbReference type="InterPro" id="IPR001757">
    <property type="entry name" value="P_typ_ATPase"/>
</dbReference>
<dbReference type="GO" id="GO:0016020">
    <property type="term" value="C:membrane"/>
    <property type="evidence" value="ECO:0007669"/>
    <property type="project" value="InterPro"/>
</dbReference>
<proteinExistence type="predicted"/>
<reference evidence="8" key="1">
    <citation type="submission" date="2023-03" db="EMBL/GenBank/DDBJ databases">
        <authorList>
            <person name="Steffen K."/>
            <person name="Cardenas P."/>
        </authorList>
    </citation>
    <scope>NUCLEOTIDE SEQUENCE</scope>
</reference>
<dbReference type="SUPFAM" id="SSF56784">
    <property type="entry name" value="HAD-like"/>
    <property type="match status" value="1"/>
</dbReference>
<evidence type="ECO:0000256" key="3">
    <source>
        <dbReference type="ARBA" id="ARBA00022737"/>
    </source>
</evidence>
<keyword evidence="3" id="KW-0677">Repeat</keyword>
<dbReference type="PANTHER" id="PTHR46594:SF4">
    <property type="entry name" value="P-TYPE CATION-TRANSPORTING ATPASE"/>
    <property type="match status" value="1"/>
</dbReference>
<keyword evidence="9" id="KW-1185">Reference proteome</keyword>
<dbReference type="InterPro" id="IPR036412">
    <property type="entry name" value="HAD-like_sf"/>
</dbReference>
<keyword evidence="7" id="KW-0472">Membrane</keyword>
<comment type="caution">
    <text evidence="8">The sequence shown here is derived from an EMBL/GenBank/DDBJ whole genome shotgun (WGS) entry which is preliminary data.</text>
</comment>
<gene>
    <name evidence="8" type="ORF">GBAR_LOCUS22678</name>
</gene>
<keyword evidence="7" id="KW-1133">Transmembrane helix</keyword>
<keyword evidence="7" id="KW-0812">Transmembrane</keyword>
<dbReference type="EMBL" id="CASHTH010003133">
    <property type="protein sequence ID" value="CAI8040779.1"/>
    <property type="molecule type" value="Genomic_DNA"/>
</dbReference>
<evidence type="ECO:0000313" key="9">
    <source>
        <dbReference type="Proteomes" id="UP001174909"/>
    </source>
</evidence>
<dbReference type="InterPro" id="IPR023214">
    <property type="entry name" value="HAD_sf"/>
</dbReference>
<dbReference type="NCBIfam" id="TIGR01494">
    <property type="entry name" value="ATPase_P-type"/>
    <property type="match status" value="1"/>
</dbReference>
<protein>
    <submittedName>
        <fullName evidence="8">Copper-transporting ATPase 2</fullName>
    </submittedName>
</protein>
<feature type="transmembrane region" description="Helical" evidence="7">
    <location>
        <begin position="192"/>
        <end position="212"/>
    </location>
</feature>
<evidence type="ECO:0000256" key="5">
    <source>
        <dbReference type="ARBA" id="ARBA00023008"/>
    </source>
</evidence>
<dbReference type="PRINTS" id="PR00119">
    <property type="entry name" value="CATATPASE"/>
</dbReference>
<accession>A0AA35X1L0</accession>
<feature type="transmembrane region" description="Helical" evidence="7">
    <location>
        <begin position="164"/>
        <end position="186"/>
    </location>
</feature>
<dbReference type="AlphaFoldDB" id="A0AA35X1L0"/>
<sequence length="282" mass="30303">MWTRESLGLRNTARLSSSVAFDGLLLGGVVIADLVKPETSQVVQMLHHMGLRVALVTGDNRRTAHALAEEVGIPAHEVYAELLPSHKKNKVSSLQEAGQMVAMVGDGINDSPALAQADVGIAIGTGTDVAVEAADIVLVKDNLMDVVAAVDLSKRTVRRIRLNFLWAVVYNLVGIPLAAGVFVPLGLVLQPWMASIAMAFSSVSVVCNSLLLKCYRKPRPSDIAASQTTSLGGGPLYSSLSPSSPARPRLPTRVLRWFGFDMLANHFQPRHSDRDPIILVDK</sequence>
<evidence type="ECO:0000256" key="2">
    <source>
        <dbReference type="ARBA" id="ARBA00022723"/>
    </source>
</evidence>
<keyword evidence="2" id="KW-0479">Metal-binding</keyword>
<dbReference type="GO" id="GO:0016887">
    <property type="term" value="F:ATP hydrolysis activity"/>
    <property type="evidence" value="ECO:0007669"/>
    <property type="project" value="InterPro"/>
</dbReference>
<evidence type="ECO:0000256" key="1">
    <source>
        <dbReference type="ARBA" id="ARBA00022448"/>
    </source>
</evidence>
<dbReference type="Gene3D" id="3.40.50.1000">
    <property type="entry name" value="HAD superfamily/HAD-like"/>
    <property type="match status" value="1"/>
</dbReference>
<dbReference type="PANTHER" id="PTHR46594">
    <property type="entry name" value="P-TYPE CATION-TRANSPORTING ATPASE"/>
    <property type="match status" value="1"/>
</dbReference>
<evidence type="ECO:0000313" key="8">
    <source>
        <dbReference type="EMBL" id="CAI8040779.1"/>
    </source>
</evidence>
<dbReference type="Proteomes" id="UP001174909">
    <property type="component" value="Unassembled WGS sequence"/>
</dbReference>
<keyword evidence="1" id="KW-0813">Transport</keyword>
<dbReference type="GO" id="GO:0005524">
    <property type="term" value="F:ATP binding"/>
    <property type="evidence" value="ECO:0007669"/>
    <property type="project" value="InterPro"/>
</dbReference>
<evidence type="ECO:0000256" key="7">
    <source>
        <dbReference type="SAM" id="Phobius"/>
    </source>
</evidence>
<evidence type="ECO:0000256" key="6">
    <source>
        <dbReference type="ARBA" id="ARBA00023065"/>
    </source>
</evidence>
<name>A0AA35X1L0_GEOBA</name>
<dbReference type="Pfam" id="PF00702">
    <property type="entry name" value="Hydrolase"/>
    <property type="match status" value="1"/>
</dbReference>
<keyword evidence="6" id="KW-0406">Ion transport</keyword>
<evidence type="ECO:0000256" key="4">
    <source>
        <dbReference type="ARBA" id="ARBA00022967"/>
    </source>
</evidence>
<dbReference type="GO" id="GO:0006811">
    <property type="term" value="P:monoatomic ion transport"/>
    <property type="evidence" value="ECO:0007669"/>
    <property type="project" value="UniProtKB-KW"/>
</dbReference>
<keyword evidence="5" id="KW-0186">Copper</keyword>